<keyword evidence="1" id="KW-0472">Membrane</keyword>
<dbReference type="Pfam" id="PF13399">
    <property type="entry name" value="LytR_C"/>
    <property type="match status" value="1"/>
</dbReference>
<dbReference type="STRING" id="156980.SAMN04489745_3351"/>
<keyword evidence="4" id="KW-1185">Reference proteome</keyword>
<reference evidence="3 4" key="1">
    <citation type="submission" date="2016-10" db="EMBL/GenBank/DDBJ databases">
        <authorList>
            <person name="de Groot N.N."/>
        </authorList>
    </citation>
    <scope>NUCLEOTIDE SEQUENCE [LARGE SCALE GENOMIC DNA]</scope>
    <source>
        <strain evidence="3 4">DSM 10495</strain>
    </source>
</reference>
<protein>
    <submittedName>
        <fullName evidence="3">LytR cell envelope-related transcriptional attenuator</fullName>
    </submittedName>
</protein>
<accession>A0A1H4VXJ1</accession>
<evidence type="ECO:0000313" key="3">
    <source>
        <dbReference type="EMBL" id="SEC85842.1"/>
    </source>
</evidence>
<name>A0A1H4VXJ1_9MICC</name>
<feature type="domain" description="LytR/CpsA/Psr regulator C-terminal" evidence="2">
    <location>
        <begin position="96"/>
        <end position="180"/>
    </location>
</feature>
<keyword evidence="1" id="KW-1133">Transmembrane helix</keyword>
<evidence type="ECO:0000256" key="1">
    <source>
        <dbReference type="SAM" id="Phobius"/>
    </source>
</evidence>
<proteinExistence type="predicted"/>
<dbReference type="RefSeq" id="WP_074784650.1">
    <property type="nucleotide sequence ID" value="NZ_FNSN01000004.1"/>
</dbReference>
<sequence length="209" mass="22079">MARDPERLHGSHVVSRQELEAAFAEDPDDDGDGRRFRLRLRHAVVLVVLLVLVAGGIGVAFAIQKGYLSIPQAESSPQKTSVCPSGTFTPLKPSAVKVNVFNATDRRGLAGNVAAQLKARKFVVGAVTNRDLSLNTPVAVISGKDGHAAALTVQRQLQGADYYQDGRSDGTVDVILFQGFAAVTPTAKVVQGPGKLLCPRELAASTPAK</sequence>
<feature type="transmembrane region" description="Helical" evidence="1">
    <location>
        <begin position="43"/>
        <end position="63"/>
    </location>
</feature>
<dbReference type="AlphaFoldDB" id="A0A1H4VXJ1"/>
<gene>
    <name evidence="3" type="ORF">SAMN04489745_3351</name>
</gene>
<keyword evidence="1" id="KW-0812">Transmembrane</keyword>
<evidence type="ECO:0000259" key="2">
    <source>
        <dbReference type="Pfam" id="PF13399"/>
    </source>
</evidence>
<dbReference type="InterPro" id="IPR027381">
    <property type="entry name" value="LytR/CpsA/Psr_C"/>
</dbReference>
<dbReference type="EMBL" id="FNSN01000004">
    <property type="protein sequence ID" value="SEC85842.1"/>
    <property type="molecule type" value="Genomic_DNA"/>
</dbReference>
<evidence type="ECO:0000313" key="4">
    <source>
        <dbReference type="Proteomes" id="UP000182652"/>
    </source>
</evidence>
<dbReference type="Gene3D" id="3.30.70.2390">
    <property type="match status" value="1"/>
</dbReference>
<organism evidence="3 4">
    <name type="scientific">Arthrobacter woluwensis</name>
    <dbReference type="NCBI Taxonomy" id="156980"/>
    <lineage>
        <taxon>Bacteria</taxon>
        <taxon>Bacillati</taxon>
        <taxon>Actinomycetota</taxon>
        <taxon>Actinomycetes</taxon>
        <taxon>Micrococcales</taxon>
        <taxon>Micrococcaceae</taxon>
        <taxon>Arthrobacter</taxon>
    </lineage>
</organism>
<dbReference type="Proteomes" id="UP000182652">
    <property type="component" value="Unassembled WGS sequence"/>
</dbReference>